<sequence>MCSFLGTLLPEGGLSVARRAAGDPTSGASRWCYGLVLWSYLIRWSSAARVPCTLLQGWGCTLLQGSHWPASPVATLQQFKTNSPVEWFTCWPFNLWGQSISQPICGLAHRRSPVNKNIDKKLVFV</sequence>
<protein>
    <submittedName>
        <fullName evidence="1">Uncharacterized protein</fullName>
    </submittedName>
</protein>
<reference evidence="1" key="1">
    <citation type="journal article" date="2014" name="Genome Biol. Evol.">
        <title>Genome evolution and plasticity of Serratia marcescens, an important multidrug-resistant nosocomial pathogen.</title>
        <authorList>
            <person name="Iguchi A."/>
            <person name="Nagaya Y."/>
            <person name="Pradel E."/>
            <person name="Ooka T."/>
            <person name="Ogura Y."/>
            <person name="Katsura K."/>
            <person name="Kurokawa K."/>
            <person name="Oshima K."/>
            <person name="Hattori M."/>
            <person name="Parkhill J."/>
            <person name="Sebaihia M."/>
            <person name="Coulthurst S.J."/>
            <person name="Gotoh N."/>
            <person name="Thomson N.R."/>
            <person name="Ewbank J.J."/>
            <person name="Hayashi T."/>
        </authorList>
    </citation>
    <scope>NUCLEOTIDE SEQUENCE</scope>
    <source>
        <strain evidence="1">SM39</strain>
    </source>
</reference>
<evidence type="ECO:0000313" key="1">
    <source>
        <dbReference type="EMBL" id="BAO34144.1"/>
    </source>
</evidence>
<proteinExistence type="predicted"/>
<dbReference type="EMBL" id="AP013063">
    <property type="protein sequence ID" value="BAO34144.1"/>
    <property type="molecule type" value="Genomic_DNA"/>
</dbReference>
<dbReference type="AlphaFoldDB" id="A0AAT9E0R0"/>
<accession>A0AAT9E0R0</accession>
<gene>
    <name evidence="1" type="ORF">SM39_2125</name>
</gene>
<name>A0AAT9E0R0_SERMA</name>
<organism evidence="1">
    <name type="scientific">Serratia marcescens SM39</name>
    <dbReference type="NCBI Taxonomy" id="1334564"/>
    <lineage>
        <taxon>Bacteria</taxon>
        <taxon>Pseudomonadati</taxon>
        <taxon>Pseudomonadota</taxon>
        <taxon>Gammaproteobacteria</taxon>
        <taxon>Enterobacterales</taxon>
        <taxon>Yersiniaceae</taxon>
        <taxon>Serratia</taxon>
    </lineage>
</organism>
<dbReference type="KEGG" id="smar:SM39_2125"/>